<dbReference type="AlphaFoldDB" id="U2M4C4"/>
<gene>
    <name evidence="1" type="ORF">RUMCAL_01041</name>
</gene>
<name>U2M4C4_9FIRM</name>
<protein>
    <submittedName>
        <fullName evidence="1">Uncharacterized protein</fullName>
    </submittedName>
</protein>
<sequence length="39" mass="4566">MNLFGQYRKKPAAAVFSLRQPVLEQYRTKSVWRLCAVLP</sequence>
<organism evidence="1 2">
    <name type="scientific">Ruminococcus callidus ATCC 27760</name>
    <dbReference type="NCBI Taxonomy" id="411473"/>
    <lineage>
        <taxon>Bacteria</taxon>
        <taxon>Bacillati</taxon>
        <taxon>Bacillota</taxon>
        <taxon>Clostridia</taxon>
        <taxon>Eubacteriales</taxon>
        <taxon>Oscillospiraceae</taxon>
        <taxon>Ruminococcus</taxon>
    </lineage>
</organism>
<evidence type="ECO:0000313" key="1">
    <source>
        <dbReference type="EMBL" id="ERJ96589.1"/>
    </source>
</evidence>
<dbReference type="EMBL" id="AWVF01000116">
    <property type="protein sequence ID" value="ERJ96589.1"/>
    <property type="molecule type" value="Genomic_DNA"/>
</dbReference>
<dbReference type="PATRIC" id="fig|411473.3.peg.857"/>
<keyword evidence="2" id="KW-1185">Reference proteome</keyword>
<evidence type="ECO:0000313" key="2">
    <source>
        <dbReference type="Proteomes" id="UP000016662"/>
    </source>
</evidence>
<dbReference type="HOGENOM" id="CLU_3316434_0_0_9"/>
<dbReference type="Proteomes" id="UP000016662">
    <property type="component" value="Unassembled WGS sequence"/>
</dbReference>
<proteinExistence type="predicted"/>
<accession>U2M4C4</accession>
<reference evidence="1 2" key="1">
    <citation type="submission" date="2013-07" db="EMBL/GenBank/DDBJ databases">
        <authorList>
            <person name="Weinstock G."/>
            <person name="Sodergren E."/>
            <person name="Wylie T."/>
            <person name="Fulton L."/>
            <person name="Fulton R."/>
            <person name="Fronick C."/>
            <person name="O'Laughlin M."/>
            <person name="Godfrey J."/>
            <person name="Miner T."/>
            <person name="Herter B."/>
            <person name="Appelbaum E."/>
            <person name="Cordes M."/>
            <person name="Lek S."/>
            <person name="Wollam A."/>
            <person name="Pepin K.H."/>
            <person name="Palsikar V.B."/>
            <person name="Mitreva M."/>
            <person name="Wilson R.K."/>
        </authorList>
    </citation>
    <scope>NUCLEOTIDE SEQUENCE [LARGE SCALE GENOMIC DNA]</scope>
    <source>
        <strain evidence="1 2">ATCC 27760</strain>
    </source>
</reference>
<comment type="caution">
    <text evidence="1">The sequence shown here is derived from an EMBL/GenBank/DDBJ whole genome shotgun (WGS) entry which is preliminary data.</text>
</comment>